<dbReference type="GO" id="GO:0004497">
    <property type="term" value="F:monooxygenase activity"/>
    <property type="evidence" value="ECO:0007669"/>
    <property type="project" value="InterPro"/>
</dbReference>
<dbReference type="Proteomes" id="UP000184383">
    <property type="component" value="Unassembled WGS sequence"/>
</dbReference>
<reference evidence="4" key="1">
    <citation type="journal article" date="2017" name="Genome Biol.">
        <title>Comparative genomics reveals high biological diversity and specific adaptations in the industrially and medically important fungal genus Aspergillus.</title>
        <authorList>
            <person name="de Vries R.P."/>
            <person name="Riley R."/>
            <person name="Wiebenga A."/>
            <person name="Aguilar-Osorio G."/>
            <person name="Amillis S."/>
            <person name="Uchima C.A."/>
            <person name="Anderluh G."/>
            <person name="Asadollahi M."/>
            <person name="Askin M."/>
            <person name="Barry K."/>
            <person name="Battaglia E."/>
            <person name="Bayram O."/>
            <person name="Benocci T."/>
            <person name="Braus-Stromeyer S.A."/>
            <person name="Caldana C."/>
            <person name="Canovas D."/>
            <person name="Cerqueira G.C."/>
            <person name="Chen F."/>
            <person name="Chen W."/>
            <person name="Choi C."/>
            <person name="Clum A."/>
            <person name="Dos Santos R.A."/>
            <person name="Damasio A.R."/>
            <person name="Diallinas G."/>
            <person name="Emri T."/>
            <person name="Fekete E."/>
            <person name="Flipphi M."/>
            <person name="Freyberg S."/>
            <person name="Gallo A."/>
            <person name="Gournas C."/>
            <person name="Habgood R."/>
            <person name="Hainaut M."/>
            <person name="Harispe M.L."/>
            <person name="Henrissat B."/>
            <person name="Hilden K.S."/>
            <person name="Hope R."/>
            <person name="Hossain A."/>
            <person name="Karabika E."/>
            <person name="Karaffa L."/>
            <person name="Karanyi Z."/>
            <person name="Krasevec N."/>
            <person name="Kuo A."/>
            <person name="Kusch H."/>
            <person name="LaButti K."/>
            <person name="Lagendijk E.L."/>
            <person name="Lapidus A."/>
            <person name="Levasseur A."/>
            <person name="Lindquist E."/>
            <person name="Lipzen A."/>
            <person name="Logrieco A.F."/>
            <person name="MacCabe A."/>
            <person name="Maekelae M.R."/>
            <person name="Malavazi I."/>
            <person name="Melin P."/>
            <person name="Meyer V."/>
            <person name="Mielnichuk N."/>
            <person name="Miskei M."/>
            <person name="Molnar A.P."/>
            <person name="Mule G."/>
            <person name="Ngan C.Y."/>
            <person name="Orejas M."/>
            <person name="Orosz E."/>
            <person name="Ouedraogo J.P."/>
            <person name="Overkamp K.M."/>
            <person name="Park H.-S."/>
            <person name="Perrone G."/>
            <person name="Piumi F."/>
            <person name="Punt P.J."/>
            <person name="Ram A.F."/>
            <person name="Ramon A."/>
            <person name="Rauscher S."/>
            <person name="Record E."/>
            <person name="Riano-Pachon D.M."/>
            <person name="Robert V."/>
            <person name="Roehrig J."/>
            <person name="Ruller R."/>
            <person name="Salamov A."/>
            <person name="Salih N.S."/>
            <person name="Samson R.A."/>
            <person name="Sandor E."/>
            <person name="Sanguinetti M."/>
            <person name="Schuetze T."/>
            <person name="Sepcic K."/>
            <person name="Shelest E."/>
            <person name="Sherlock G."/>
            <person name="Sophianopoulou V."/>
            <person name="Squina F.M."/>
            <person name="Sun H."/>
            <person name="Susca A."/>
            <person name="Todd R.B."/>
            <person name="Tsang A."/>
            <person name="Unkles S.E."/>
            <person name="van de Wiele N."/>
            <person name="van Rossen-Uffink D."/>
            <person name="Oliveira J.V."/>
            <person name="Vesth T.C."/>
            <person name="Visser J."/>
            <person name="Yu J.-H."/>
            <person name="Zhou M."/>
            <person name="Andersen M.R."/>
            <person name="Archer D.B."/>
            <person name="Baker S.E."/>
            <person name="Benoit I."/>
            <person name="Brakhage A.A."/>
            <person name="Braus G.H."/>
            <person name="Fischer R."/>
            <person name="Frisvad J.C."/>
            <person name="Goldman G.H."/>
            <person name="Houbraken J."/>
            <person name="Oakley B."/>
            <person name="Pocsi I."/>
            <person name="Scazzocchio C."/>
            <person name="Seiboth B."/>
            <person name="vanKuyk P.A."/>
            <person name="Wortman J."/>
            <person name="Dyer P.S."/>
            <person name="Grigoriev I.V."/>
        </authorList>
    </citation>
    <scope>NUCLEOTIDE SEQUENCE [LARGE SCALE GENOMIC DNA]</scope>
    <source>
        <strain evidence="4">DTO 134E9</strain>
    </source>
</reference>
<dbReference type="SUPFAM" id="SSF48264">
    <property type="entry name" value="Cytochrome P450"/>
    <property type="match status" value="1"/>
</dbReference>
<evidence type="ECO:0008006" key="5">
    <source>
        <dbReference type="Google" id="ProtNLM"/>
    </source>
</evidence>
<comment type="similarity">
    <text evidence="1">Belongs to the cytochrome P450 family.</text>
</comment>
<dbReference type="GO" id="GO:0020037">
    <property type="term" value="F:heme binding"/>
    <property type="evidence" value="ECO:0007669"/>
    <property type="project" value="InterPro"/>
</dbReference>
<keyword evidence="2" id="KW-0479">Metal-binding</keyword>
<dbReference type="InterPro" id="IPR050121">
    <property type="entry name" value="Cytochrome_P450_monoxygenase"/>
</dbReference>
<dbReference type="PRINTS" id="PR00463">
    <property type="entry name" value="EP450I"/>
</dbReference>
<feature type="binding site" description="axial binding residue" evidence="2">
    <location>
        <position position="454"/>
    </location>
    <ligand>
        <name>heme</name>
        <dbReference type="ChEBI" id="CHEBI:30413"/>
    </ligand>
    <ligandPart>
        <name>Fe</name>
        <dbReference type="ChEBI" id="CHEBI:18248"/>
    </ligandPart>
</feature>
<dbReference type="Pfam" id="PF00067">
    <property type="entry name" value="p450"/>
    <property type="match status" value="2"/>
</dbReference>
<evidence type="ECO:0000313" key="3">
    <source>
        <dbReference type="EMBL" id="OJJ34558.1"/>
    </source>
</evidence>
<comment type="cofactor">
    <cofactor evidence="2">
        <name>heme</name>
        <dbReference type="ChEBI" id="CHEBI:30413"/>
    </cofactor>
</comment>
<dbReference type="AlphaFoldDB" id="A0A1L9RI66"/>
<dbReference type="STRING" id="1073089.A0A1L9RI66"/>
<dbReference type="GO" id="GO:0016705">
    <property type="term" value="F:oxidoreductase activity, acting on paired donors, with incorporation or reduction of molecular oxygen"/>
    <property type="evidence" value="ECO:0007669"/>
    <property type="project" value="InterPro"/>
</dbReference>
<evidence type="ECO:0000256" key="1">
    <source>
        <dbReference type="ARBA" id="ARBA00010617"/>
    </source>
</evidence>
<accession>A0A1L9RI66</accession>
<evidence type="ECO:0000256" key="2">
    <source>
        <dbReference type="PIRSR" id="PIRSR602401-1"/>
    </source>
</evidence>
<name>A0A1L9RI66_ASPWE</name>
<dbReference type="RefSeq" id="XP_040688234.1">
    <property type="nucleotide sequence ID" value="XM_040832055.1"/>
</dbReference>
<proteinExistence type="inferred from homology"/>
<dbReference type="GeneID" id="63747903"/>
<gene>
    <name evidence="3" type="ORF">ASPWEDRAFT_185036</name>
</gene>
<organism evidence="3 4">
    <name type="scientific">Aspergillus wentii DTO 134E9</name>
    <dbReference type="NCBI Taxonomy" id="1073089"/>
    <lineage>
        <taxon>Eukaryota</taxon>
        <taxon>Fungi</taxon>
        <taxon>Dikarya</taxon>
        <taxon>Ascomycota</taxon>
        <taxon>Pezizomycotina</taxon>
        <taxon>Eurotiomycetes</taxon>
        <taxon>Eurotiomycetidae</taxon>
        <taxon>Eurotiales</taxon>
        <taxon>Aspergillaceae</taxon>
        <taxon>Aspergillus</taxon>
        <taxon>Aspergillus subgen. Cremei</taxon>
    </lineage>
</organism>
<keyword evidence="2" id="KW-0349">Heme</keyword>
<dbReference type="InterPro" id="IPR036396">
    <property type="entry name" value="Cyt_P450_sf"/>
</dbReference>
<dbReference type="InterPro" id="IPR001128">
    <property type="entry name" value="Cyt_P450"/>
</dbReference>
<dbReference type="Gene3D" id="1.10.630.10">
    <property type="entry name" value="Cytochrome P450"/>
    <property type="match status" value="2"/>
</dbReference>
<dbReference type="PANTHER" id="PTHR24305">
    <property type="entry name" value="CYTOCHROME P450"/>
    <property type="match status" value="1"/>
</dbReference>
<dbReference type="PANTHER" id="PTHR24305:SF166">
    <property type="entry name" value="CYTOCHROME P450 12A4, MITOCHONDRIAL-RELATED"/>
    <property type="match status" value="1"/>
</dbReference>
<sequence>MLALILSSLLTLYIINTIKNLLHHRNRAIQTGLPYILLPVSEHNIAYLLLFETRFLIQLIRLLPPWLADYFYISSFKSRWCAKERFHEKYGPVYLIASPGSLTCAVADAGAISQIFMDRRGFPKPVEQYEPVAIFGPNVVTCSDQDWSHHHRYTSTTFNEKNNALVWSETIRQVKQMTEYWVDEYSTSPTEFLLSSPRDDILKFTLNIICSAGFGVKLPFRPAPEATTEDALGLFKDAISPPPGFHFTFRGVMGYLHHNIMSVFVANGLPKWIPRGCFPFFKRTFEADDDLRNRRRNRRVRVIKDSRTMRFWGIYAIHDHSDDPFEWEYTHVYPKLITPLCVMLETLRLYPSVVSPPKCTSSSPASITINNQTHHIPPHTSVNLNCGGLHYSKEYWGEDVHTFNPSRWDKRNRSSFLARNEGITGLVGPGLESNSIHRPVRGAYLPFSDGFRGCMGKKFAQVEFVVAVAVLLREYKIDLAGGDIVEAKKQAQRVLDGSATVLTLSMREEVPLVFRRRS</sequence>
<dbReference type="GO" id="GO:0005506">
    <property type="term" value="F:iron ion binding"/>
    <property type="evidence" value="ECO:0007669"/>
    <property type="project" value="InterPro"/>
</dbReference>
<protein>
    <recommendedName>
        <fullName evidence="5">Cytochrome P450</fullName>
    </recommendedName>
</protein>
<dbReference type="EMBL" id="KV878213">
    <property type="protein sequence ID" value="OJJ34558.1"/>
    <property type="molecule type" value="Genomic_DNA"/>
</dbReference>
<keyword evidence="2" id="KW-0408">Iron</keyword>
<keyword evidence="4" id="KW-1185">Reference proteome</keyword>
<dbReference type="InterPro" id="IPR002401">
    <property type="entry name" value="Cyt_P450_E_grp-I"/>
</dbReference>
<dbReference type="OrthoDB" id="1470350at2759"/>
<evidence type="ECO:0000313" key="4">
    <source>
        <dbReference type="Proteomes" id="UP000184383"/>
    </source>
</evidence>
<dbReference type="VEuPathDB" id="FungiDB:ASPWEDRAFT_185036"/>